<keyword evidence="2" id="KW-1185">Reference proteome</keyword>
<accession>A0ABQ2X428</accession>
<name>A0ABQ2X428_9ACTN</name>
<evidence type="ECO:0000313" key="1">
    <source>
        <dbReference type="EMBL" id="GGW98213.1"/>
    </source>
</evidence>
<dbReference type="EMBL" id="BMWC01000003">
    <property type="protein sequence ID" value="GGW98213.1"/>
    <property type="molecule type" value="Genomic_DNA"/>
</dbReference>
<dbReference type="RefSeq" id="WP_190050715.1">
    <property type="nucleotide sequence ID" value="NZ_BMWC01000003.1"/>
</dbReference>
<gene>
    <name evidence="1" type="ORF">GCM10010383_30490</name>
</gene>
<comment type="caution">
    <text evidence="1">The sequence shown here is derived from an EMBL/GenBank/DDBJ whole genome shotgun (WGS) entry which is preliminary data.</text>
</comment>
<evidence type="ECO:0000313" key="2">
    <source>
        <dbReference type="Proteomes" id="UP000617743"/>
    </source>
</evidence>
<dbReference type="InterPro" id="IPR046003">
    <property type="entry name" value="DUF5959"/>
</dbReference>
<protein>
    <submittedName>
        <fullName evidence="1">Uncharacterized protein</fullName>
    </submittedName>
</protein>
<sequence>MTEHGPMDLIHLADEEKSVIVRVAGPTTGVLPWDGCLDVDIVVASEFAKGHLTEVCLLPEDLDDWAEALELLAEGQPVRWMDDGRNPEIRITPEGPYISRGEVLNAIEVVVRDTTASLTSVCVLVRLPADWVDAQRLRLAQVRAAWPFGQS</sequence>
<organism evidence="1 2">
    <name type="scientific">Streptomyces lomondensis</name>
    <dbReference type="NCBI Taxonomy" id="68229"/>
    <lineage>
        <taxon>Bacteria</taxon>
        <taxon>Bacillati</taxon>
        <taxon>Actinomycetota</taxon>
        <taxon>Actinomycetes</taxon>
        <taxon>Kitasatosporales</taxon>
        <taxon>Streptomycetaceae</taxon>
        <taxon>Streptomyces</taxon>
    </lineage>
</organism>
<dbReference type="Proteomes" id="UP000617743">
    <property type="component" value="Unassembled WGS sequence"/>
</dbReference>
<proteinExistence type="predicted"/>
<dbReference type="Pfam" id="PF19384">
    <property type="entry name" value="DUF5959"/>
    <property type="match status" value="1"/>
</dbReference>
<reference evidence="2" key="1">
    <citation type="journal article" date="2019" name="Int. J. Syst. Evol. Microbiol.">
        <title>The Global Catalogue of Microorganisms (GCM) 10K type strain sequencing project: providing services to taxonomists for standard genome sequencing and annotation.</title>
        <authorList>
            <consortium name="The Broad Institute Genomics Platform"/>
            <consortium name="The Broad Institute Genome Sequencing Center for Infectious Disease"/>
            <person name="Wu L."/>
            <person name="Ma J."/>
        </authorList>
    </citation>
    <scope>NUCLEOTIDE SEQUENCE [LARGE SCALE GENOMIC DNA]</scope>
    <source>
        <strain evidence="2">JCM 4866</strain>
    </source>
</reference>